<dbReference type="InterPro" id="IPR045155">
    <property type="entry name" value="Beta-lactam_cat"/>
</dbReference>
<evidence type="ECO:0000259" key="5">
    <source>
        <dbReference type="Pfam" id="PF13354"/>
    </source>
</evidence>
<dbReference type="Proteomes" id="UP000243950">
    <property type="component" value="Unassembled WGS sequence"/>
</dbReference>
<accession>A0A1I1RQV1</accession>
<protein>
    <recommendedName>
        <fullName evidence="3">beta-lactamase</fullName>
        <ecNumber evidence="3">3.5.2.6</ecNumber>
    </recommendedName>
</protein>
<feature type="domain" description="Beta-lactamase class A catalytic" evidence="5">
    <location>
        <begin position="51"/>
        <end position="314"/>
    </location>
</feature>
<dbReference type="RefSeq" id="WP_093500038.1">
    <property type="nucleotide sequence ID" value="NZ_BSSG01000001.1"/>
</dbReference>
<sequence>MRSRFLAHALFAALAAALAGTATGDSAQPDWQEPLLERLQAITAKQKGELGVYVKDLHSNLAVTLRAEERWYMASGIKVPVAIAVLRGVERGDWQLDTRLSLEADDFVDGAGSTNQYGPGERLSVRFLLEQMIIYSDNTATDRLIRLAGLDAVNGLVRELVPEGFEPITTLGDVRRHIYAELHPAAAKLGGRDLLRLRQARQDDARLNRLAELLGVPRSALAPISLGSAYTAYYRSNLNAATLSAYGELLERLATGQALGNEQTAYLLSVMSRVKTGSKRLIAGLPKDARLAHKTGTQRARICDSGLIETPQRGAAEPVLIVACVQGELSLSKAERTLRQVGEALTDSGVLSRDAIN</sequence>
<name>A0A1I1RQV1_PSEOC</name>
<evidence type="ECO:0000313" key="7">
    <source>
        <dbReference type="Proteomes" id="UP000243950"/>
    </source>
</evidence>
<dbReference type="Pfam" id="PF13354">
    <property type="entry name" value="Beta-lactamase2"/>
    <property type="match status" value="1"/>
</dbReference>
<organism evidence="6 7">
    <name type="scientific">Pseudomonas straminea</name>
    <dbReference type="NCBI Taxonomy" id="47882"/>
    <lineage>
        <taxon>Bacteria</taxon>
        <taxon>Pseudomonadati</taxon>
        <taxon>Pseudomonadota</taxon>
        <taxon>Gammaproteobacteria</taxon>
        <taxon>Pseudomonadales</taxon>
        <taxon>Pseudomonadaceae</taxon>
        <taxon>Phytopseudomonas</taxon>
    </lineage>
</organism>
<dbReference type="PANTHER" id="PTHR35333:SF3">
    <property type="entry name" value="BETA-LACTAMASE-TYPE TRANSPEPTIDASE FOLD CONTAINING PROTEIN"/>
    <property type="match status" value="1"/>
</dbReference>
<dbReference type="EMBL" id="FOMO01000001">
    <property type="protein sequence ID" value="SFD32930.1"/>
    <property type="molecule type" value="Genomic_DNA"/>
</dbReference>
<dbReference type="PRINTS" id="PR00118">
    <property type="entry name" value="BLACTAMASEA"/>
</dbReference>
<comment type="similarity">
    <text evidence="2">Belongs to the class-A beta-lactamase family.</text>
</comment>
<dbReference type="SUPFAM" id="SSF56601">
    <property type="entry name" value="beta-lactamase/transpeptidase-like"/>
    <property type="match status" value="1"/>
</dbReference>
<evidence type="ECO:0000256" key="3">
    <source>
        <dbReference type="ARBA" id="ARBA00012865"/>
    </source>
</evidence>
<gene>
    <name evidence="6" type="ORF">SAMN05216372_101151</name>
</gene>
<dbReference type="PANTHER" id="PTHR35333">
    <property type="entry name" value="BETA-LACTAMASE"/>
    <property type="match status" value="1"/>
</dbReference>
<evidence type="ECO:0000256" key="2">
    <source>
        <dbReference type="ARBA" id="ARBA00009009"/>
    </source>
</evidence>
<feature type="signal peptide" evidence="4">
    <location>
        <begin position="1"/>
        <end position="27"/>
    </location>
</feature>
<keyword evidence="7" id="KW-1185">Reference proteome</keyword>
<dbReference type="GO" id="GO:0030655">
    <property type="term" value="P:beta-lactam antibiotic catabolic process"/>
    <property type="evidence" value="ECO:0007669"/>
    <property type="project" value="InterPro"/>
</dbReference>
<proteinExistence type="inferred from homology"/>
<reference evidence="7" key="1">
    <citation type="submission" date="2016-10" db="EMBL/GenBank/DDBJ databases">
        <authorList>
            <person name="Varghese N."/>
            <person name="Submissions S."/>
        </authorList>
    </citation>
    <scope>NUCLEOTIDE SEQUENCE [LARGE SCALE GENOMIC DNA]</scope>
    <source>
        <strain evidence="7">JCM 2783</strain>
    </source>
</reference>
<dbReference type="GO" id="GO:0046677">
    <property type="term" value="P:response to antibiotic"/>
    <property type="evidence" value="ECO:0007669"/>
    <property type="project" value="InterPro"/>
</dbReference>
<dbReference type="EC" id="3.5.2.6" evidence="3"/>
<comment type="catalytic activity">
    <reaction evidence="1">
        <text>a beta-lactam + H2O = a substituted beta-amino acid</text>
        <dbReference type="Rhea" id="RHEA:20401"/>
        <dbReference type="ChEBI" id="CHEBI:15377"/>
        <dbReference type="ChEBI" id="CHEBI:35627"/>
        <dbReference type="ChEBI" id="CHEBI:140347"/>
        <dbReference type="EC" id="3.5.2.6"/>
    </reaction>
</comment>
<dbReference type="GO" id="GO:0008800">
    <property type="term" value="F:beta-lactamase activity"/>
    <property type="evidence" value="ECO:0007669"/>
    <property type="project" value="UniProtKB-EC"/>
</dbReference>
<evidence type="ECO:0000256" key="1">
    <source>
        <dbReference type="ARBA" id="ARBA00001526"/>
    </source>
</evidence>
<feature type="chain" id="PRO_5017406902" description="beta-lactamase" evidence="4">
    <location>
        <begin position="28"/>
        <end position="357"/>
    </location>
</feature>
<evidence type="ECO:0000256" key="4">
    <source>
        <dbReference type="SAM" id="SignalP"/>
    </source>
</evidence>
<keyword evidence="4" id="KW-0732">Signal</keyword>
<evidence type="ECO:0000313" key="6">
    <source>
        <dbReference type="EMBL" id="SFD32930.1"/>
    </source>
</evidence>
<dbReference type="Gene3D" id="3.40.710.10">
    <property type="entry name" value="DD-peptidase/beta-lactamase superfamily"/>
    <property type="match status" value="1"/>
</dbReference>
<dbReference type="InterPro" id="IPR012338">
    <property type="entry name" value="Beta-lactam/transpept-like"/>
</dbReference>
<dbReference type="InterPro" id="IPR000871">
    <property type="entry name" value="Beta-lactam_class-A"/>
</dbReference>
<dbReference type="AlphaFoldDB" id="A0A1I1RQV1"/>